<accession>L7C904</accession>
<comment type="caution">
    <text evidence="1">The sequence shown here is derived from an EMBL/GenBank/DDBJ whole genome shotgun (WGS) entry which is preliminary data.</text>
</comment>
<dbReference type="EMBL" id="AMWG01000147">
    <property type="protein sequence ID" value="ELP30669.1"/>
    <property type="molecule type" value="Genomic_DNA"/>
</dbReference>
<protein>
    <submittedName>
        <fullName evidence="1">Uncharacterized protein</fullName>
    </submittedName>
</protein>
<sequence length="54" mass="6301">MVAAAFNFDNADHTTRSLYELVSFEFGWRCLGLFGNYLRVERKCGRTQGVDDWH</sequence>
<evidence type="ECO:0000313" key="1">
    <source>
        <dbReference type="EMBL" id="ELP30669.1"/>
    </source>
</evidence>
<proteinExistence type="predicted"/>
<gene>
    <name evidence="1" type="ORF">RBSWK_05398</name>
</gene>
<evidence type="ECO:0000313" key="2">
    <source>
        <dbReference type="Proteomes" id="UP000010959"/>
    </source>
</evidence>
<reference evidence="1 2" key="1">
    <citation type="journal article" date="2013" name="Mar. Genomics">
        <title>Expression of sulfatases in Rhodopirellula baltica and the diversity of sulfatases in the genus Rhodopirellula.</title>
        <authorList>
            <person name="Wegner C.E."/>
            <person name="Richter-Heitmann T."/>
            <person name="Klindworth A."/>
            <person name="Klockow C."/>
            <person name="Richter M."/>
            <person name="Achstetter T."/>
            <person name="Glockner F.O."/>
            <person name="Harder J."/>
        </authorList>
    </citation>
    <scope>NUCLEOTIDE SEQUENCE [LARGE SCALE GENOMIC DNA]</scope>
    <source>
        <strain evidence="1 2">SWK14</strain>
    </source>
</reference>
<dbReference type="AlphaFoldDB" id="L7C904"/>
<organism evidence="1 2">
    <name type="scientific">Rhodopirellula baltica SWK14</name>
    <dbReference type="NCBI Taxonomy" id="993516"/>
    <lineage>
        <taxon>Bacteria</taxon>
        <taxon>Pseudomonadati</taxon>
        <taxon>Planctomycetota</taxon>
        <taxon>Planctomycetia</taxon>
        <taxon>Pirellulales</taxon>
        <taxon>Pirellulaceae</taxon>
        <taxon>Rhodopirellula</taxon>
    </lineage>
</organism>
<dbReference type="Proteomes" id="UP000010959">
    <property type="component" value="Unassembled WGS sequence"/>
</dbReference>
<name>L7C904_RHOBT</name>